<organism evidence="2 3">
    <name type="scientific">Zizania palustris</name>
    <name type="common">Northern wild rice</name>
    <dbReference type="NCBI Taxonomy" id="103762"/>
    <lineage>
        <taxon>Eukaryota</taxon>
        <taxon>Viridiplantae</taxon>
        <taxon>Streptophyta</taxon>
        <taxon>Embryophyta</taxon>
        <taxon>Tracheophyta</taxon>
        <taxon>Spermatophyta</taxon>
        <taxon>Magnoliopsida</taxon>
        <taxon>Liliopsida</taxon>
        <taxon>Poales</taxon>
        <taxon>Poaceae</taxon>
        <taxon>BOP clade</taxon>
        <taxon>Oryzoideae</taxon>
        <taxon>Oryzeae</taxon>
        <taxon>Zizaniinae</taxon>
        <taxon>Zizania</taxon>
    </lineage>
</organism>
<keyword evidence="1" id="KW-1133">Transmembrane helix</keyword>
<dbReference type="AlphaFoldDB" id="A0A8J5TB53"/>
<keyword evidence="1" id="KW-0472">Membrane</keyword>
<reference evidence="2" key="2">
    <citation type="submission" date="2021-02" db="EMBL/GenBank/DDBJ databases">
        <authorList>
            <person name="Kimball J.A."/>
            <person name="Haas M.W."/>
            <person name="Macchietto M."/>
            <person name="Kono T."/>
            <person name="Duquette J."/>
            <person name="Shao M."/>
        </authorList>
    </citation>
    <scope>NUCLEOTIDE SEQUENCE</scope>
    <source>
        <tissue evidence="2">Fresh leaf tissue</tissue>
    </source>
</reference>
<accession>A0A8J5TB53</accession>
<gene>
    <name evidence="2" type="ORF">GUJ93_ZPchr0015g6778</name>
</gene>
<dbReference type="EMBL" id="JAAALK010000085">
    <property type="protein sequence ID" value="KAG8083414.1"/>
    <property type="molecule type" value="Genomic_DNA"/>
</dbReference>
<proteinExistence type="predicted"/>
<keyword evidence="3" id="KW-1185">Reference proteome</keyword>
<keyword evidence="1" id="KW-0812">Transmembrane</keyword>
<reference evidence="2" key="1">
    <citation type="journal article" date="2021" name="bioRxiv">
        <title>Whole Genome Assembly and Annotation of Northern Wild Rice, Zizania palustris L., Supports a Whole Genome Duplication in the Zizania Genus.</title>
        <authorList>
            <person name="Haas M."/>
            <person name="Kono T."/>
            <person name="Macchietto M."/>
            <person name="Millas R."/>
            <person name="McGilp L."/>
            <person name="Shao M."/>
            <person name="Duquette J."/>
            <person name="Hirsch C.N."/>
            <person name="Kimball J."/>
        </authorList>
    </citation>
    <scope>NUCLEOTIDE SEQUENCE</scope>
    <source>
        <tissue evidence="2">Fresh leaf tissue</tissue>
    </source>
</reference>
<evidence type="ECO:0000313" key="3">
    <source>
        <dbReference type="Proteomes" id="UP000729402"/>
    </source>
</evidence>
<feature type="transmembrane region" description="Helical" evidence="1">
    <location>
        <begin position="70"/>
        <end position="88"/>
    </location>
</feature>
<protein>
    <submittedName>
        <fullName evidence="2">Uncharacterized protein</fullName>
    </submittedName>
</protein>
<name>A0A8J5TB53_ZIZPA</name>
<comment type="caution">
    <text evidence="2">The sequence shown here is derived from an EMBL/GenBank/DDBJ whole genome shotgun (WGS) entry which is preliminary data.</text>
</comment>
<evidence type="ECO:0000313" key="2">
    <source>
        <dbReference type="EMBL" id="KAG8083414.1"/>
    </source>
</evidence>
<dbReference type="Proteomes" id="UP000729402">
    <property type="component" value="Unassembled WGS sequence"/>
</dbReference>
<sequence length="89" mass="9386">MAKHRLTTLSSHVQVRSAPLAARTVVVMHRTYFLPLVVAVVVLVVASAWVPLAASGDPQATLLNLGCSQYNATLIGVFLAVLNSTFAGL</sequence>
<feature type="transmembrane region" description="Helical" evidence="1">
    <location>
        <begin position="32"/>
        <end position="50"/>
    </location>
</feature>
<evidence type="ECO:0000256" key="1">
    <source>
        <dbReference type="SAM" id="Phobius"/>
    </source>
</evidence>
<dbReference type="OrthoDB" id="4062651at2759"/>